<sequence length="886" mass="100435">MDDLNRYGSDLQTFFSLQEITARTNTADQYLHTLVDDGKLVLCDRSKKIFEKILLPQGEMSFEISMSPSYAFDVTCIDPETLAVSSDHHYYKQINIINVDTKLRRSLRTEHECYEIAHKDGSIMVCVNGKGVQKVNTHSAATMTSNPKFCSICDQRHITKPSSDWCSECNQALCTECKDFHALSKASQNHSTITIPNYLALESSFSEVKGHCSVHDDKYQLFCQFHDCLLCLTCLEDHTKCRDVVRISKLTKDVKTSESFVDTQKSLSDILLNLSKIQSHLEENLCDIKKQKMSILRKIAQMRGKINSHLDKIEHALKTELDTEVDNQCDNTIGETVEDIKRKKIDIEKYQQQMDDLNKYGSDLQTLFSLREITPKADTFDQYLQTLVDDSSLNRVSIACKIDRKISGFIKEVAKMTTNPRFCSICDQRHITKPSSDWCSECNQALCTECKDLHAIIKALQHHSLVPIANYLSLGTSFSLVDGHCPLHDDKYQLFCQSHDCLLCLTCLEDHMNCEDVVRISKLTKDIKTSEHFIKAKTGVSEIILKFSKLQSHLEENLINLKTKKESALREITQIRENMNNHLNQIESALKTELCEIVDDQCHSGIDMILQEVIKEKANVEHFQQQFEDLSKYGSDLQTFFGMRKIIAKTATANQYLQTFADDGKLDKMTFTCEINKLIPDFLADVKSLGIIQLQTIPGHITLQSAKNTEAQLVGSGNKSINYIKLSLVHTINLSGEFTGCCILPDEKIVLCDCKNNSDCIQVLHPHGELILKIPTASSFHSDVTYIDNQTVAVSSDVQQQVHVINVDTKSIRSIPTPDSCYGTTHKEGSLLCCIQGKGIQCINLQIRHFHDKLYIEGRIDQFELFPINVRIVIHFSSLLNKVPDL</sequence>
<dbReference type="OrthoDB" id="6098432at2759"/>
<dbReference type="CDD" id="cd19757">
    <property type="entry name" value="Bbox1"/>
    <property type="match status" value="2"/>
</dbReference>
<comment type="caution">
    <text evidence="4">The sequence shown here is derived from an EMBL/GenBank/DDBJ whole genome shotgun (WGS) entry which is preliminary data.</text>
</comment>
<feature type="coiled-coil region" evidence="2">
    <location>
        <begin position="551"/>
        <end position="592"/>
    </location>
</feature>
<dbReference type="InterPro" id="IPR011042">
    <property type="entry name" value="6-blade_b-propeller_TolB-like"/>
</dbReference>
<dbReference type="InterPro" id="IPR000315">
    <property type="entry name" value="Znf_B-box"/>
</dbReference>
<dbReference type="PANTHER" id="PTHR25462">
    <property type="entry name" value="BONUS, ISOFORM C-RELATED"/>
    <property type="match status" value="1"/>
</dbReference>
<dbReference type="PANTHER" id="PTHR25462:SF296">
    <property type="entry name" value="MEIOTIC P26, ISOFORM F"/>
    <property type="match status" value="1"/>
</dbReference>
<dbReference type="Proteomes" id="UP000596742">
    <property type="component" value="Unassembled WGS sequence"/>
</dbReference>
<evidence type="ECO:0000259" key="3">
    <source>
        <dbReference type="PROSITE" id="PS50119"/>
    </source>
</evidence>
<feature type="domain" description="B box-type" evidence="3">
    <location>
        <begin position="145"/>
        <end position="195"/>
    </location>
</feature>
<dbReference type="Gene3D" id="2.120.10.30">
    <property type="entry name" value="TolB, C-terminal domain"/>
    <property type="match status" value="1"/>
</dbReference>
<proteinExistence type="predicted"/>
<dbReference type="PROSITE" id="PS50119">
    <property type="entry name" value="ZF_BBOX"/>
    <property type="match status" value="2"/>
</dbReference>
<keyword evidence="2" id="KW-0175">Coiled coil</keyword>
<name>A0A8B6EIL6_MYTGA</name>
<keyword evidence="5" id="KW-1185">Reference proteome</keyword>
<keyword evidence="1" id="KW-0479">Metal-binding</keyword>
<dbReference type="InterPro" id="IPR047153">
    <property type="entry name" value="TRIM45/56/19-like"/>
</dbReference>
<reference evidence="4" key="1">
    <citation type="submission" date="2018-11" db="EMBL/GenBank/DDBJ databases">
        <authorList>
            <person name="Alioto T."/>
            <person name="Alioto T."/>
        </authorList>
    </citation>
    <scope>NUCLEOTIDE SEQUENCE</scope>
</reference>
<protein>
    <recommendedName>
        <fullName evidence="3">B box-type domain-containing protein</fullName>
    </recommendedName>
</protein>
<dbReference type="GO" id="GO:0008270">
    <property type="term" value="F:zinc ion binding"/>
    <property type="evidence" value="ECO:0007669"/>
    <property type="project" value="UniProtKB-KW"/>
</dbReference>
<dbReference type="SUPFAM" id="SSF50969">
    <property type="entry name" value="YVTN repeat-like/Quinoprotein amine dehydrogenase"/>
    <property type="match status" value="1"/>
</dbReference>
<keyword evidence="1" id="KW-0863">Zinc-finger</keyword>
<dbReference type="AlphaFoldDB" id="A0A8B6EIL6"/>
<feature type="domain" description="B box-type" evidence="3">
    <location>
        <begin position="418"/>
        <end position="468"/>
    </location>
</feature>
<evidence type="ECO:0000256" key="1">
    <source>
        <dbReference type="PROSITE-ProRule" id="PRU00024"/>
    </source>
</evidence>
<keyword evidence="1" id="KW-0862">Zinc</keyword>
<dbReference type="Gene3D" id="3.30.160.60">
    <property type="entry name" value="Classic Zinc Finger"/>
    <property type="match status" value="2"/>
</dbReference>
<dbReference type="SMART" id="SM00336">
    <property type="entry name" value="BBOX"/>
    <property type="match status" value="2"/>
</dbReference>
<evidence type="ECO:0000313" key="4">
    <source>
        <dbReference type="EMBL" id="VDI34481.1"/>
    </source>
</evidence>
<feature type="coiled-coil region" evidence="2">
    <location>
        <begin position="333"/>
        <end position="360"/>
    </location>
</feature>
<evidence type="ECO:0000256" key="2">
    <source>
        <dbReference type="SAM" id="Coils"/>
    </source>
</evidence>
<dbReference type="InterPro" id="IPR011044">
    <property type="entry name" value="Quino_amine_DH_bsu"/>
</dbReference>
<dbReference type="EMBL" id="UYJE01005150">
    <property type="protein sequence ID" value="VDI34481.1"/>
    <property type="molecule type" value="Genomic_DNA"/>
</dbReference>
<evidence type="ECO:0000313" key="5">
    <source>
        <dbReference type="Proteomes" id="UP000596742"/>
    </source>
</evidence>
<accession>A0A8B6EIL6</accession>
<gene>
    <name evidence="4" type="ORF">MGAL_10B035028</name>
</gene>
<organism evidence="4 5">
    <name type="scientific">Mytilus galloprovincialis</name>
    <name type="common">Mediterranean mussel</name>
    <dbReference type="NCBI Taxonomy" id="29158"/>
    <lineage>
        <taxon>Eukaryota</taxon>
        <taxon>Metazoa</taxon>
        <taxon>Spiralia</taxon>
        <taxon>Lophotrochozoa</taxon>
        <taxon>Mollusca</taxon>
        <taxon>Bivalvia</taxon>
        <taxon>Autobranchia</taxon>
        <taxon>Pteriomorphia</taxon>
        <taxon>Mytilida</taxon>
        <taxon>Mytiloidea</taxon>
        <taxon>Mytilidae</taxon>
        <taxon>Mytilinae</taxon>
        <taxon>Mytilus</taxon>
    </lineage>
</organism>